<dbReference type="FunFam" id="3.30.160.60:FF:000019">
    <property type="entry name" value="GLI family zinc finger 3"/>
    <property type="match status" value="1"/>
</dbReference>
<evidence type="ECO:0000256" key="1">
    <source>
        <dbReference type="ARBA" id="ARBA00004123"/>
    </source>
</evidence>
<dbReference type="GO" id="GO:0008270">
    <property type="term" value="F:zinc ion binding"/>
    <property type="evidence" value="ECO:0007669"/>
    <property type="project" value="UniProtKB-KW"/>
</dbReference>
<keyword evidence="8" id="KW-0539">Nucleus</keyword>
<dbReference type="InterPro" id="IPR056436">
    <property type="entry name" value="Znf-C2H2_ZIC1-5/GLI1-3-like"/>
</dbReference>
<evidence type="ECO:0000256" key="7">
    <source>
        <dbReference type="ARBA" id="ARBA00023125"/>
    </source>
</evidence>
<dbReference type="PROSITE" id="PS00028">
    <property type="entry name" value="ZINC_FINGER_C2H2_1"/>
    <property type="match status" value="4"/>
</dbReference>
<feature type="domain" description="C2H2-type" evidence="11">
    <location>
        <begin position="461"/>
        <end position="490"/>
    </location>
</feature>
<evidence type="ECO:0000256" key="9">
    <source>
        <dbReference type="PROSITE-ProRule" id="PRU00042"/>
    </source>
</evidence>
<dbReference type="GO" id="GO:0005634">
    <property type="term" value="C:nucleus"/>
    <property type="evidence" value="ECO:0007669"/>
    <property type="project" value="UniProtKB-SubCell"/>
</dbReference>
<dbReference type="GO" id="GO:0000981">
    <property type="term" value="F:DNA-binding transcription factor activity, RNA polymerase II-specific"/>
    <property type="evidence" value="ECO:0007669"/>
    <property type="project" value="TreeGrafter"/>
</dbReference>
<gene>
    <name evidence="12" type="ORF">CALMAC_LOCUS17453</name>
</gene>
<evidence type="ECO:0000259" key="11">
    <source>
        <dbReference type="PROSITE" id="PS50157"/>
    </source>
</evidence>
<dbReference type="InterPro" id="IPR036236">
    <property type="entry name" value="Znf_C2H2_sf"/>
</dbReference>
<dbReference type="SMART" id="SM00355">
    <property type="entry name" value="ZnF_C2H2"/>
    <property type="match status" value="5"/>
</dbReference>
<keyword evidence="5 9" id="KW-0863">Zinc-finger</keyword>
<feature type="domain" description="C2H2-type" evidence="11">
    <location>
        <begin position="334"/>
        <end position="364"/>
    </location>
</feature>
<dbReference type="Pfam" id="PF23561">
    <property type="entry name" value="zf-C2H2_15"/>
    <property type="match status" value="1"/>
</dbReference>
<protein>
    <recommendedName>
        <fullName evidence="11">C2H2-type domain-containing protein</fullName>
    </recommendedName>
</protein>
<keyword evidence="7" id="KW-0238">DNA-binding</keyword>
<organism evidence="12 13">
    <name type="scientific">Callosobruchus maculatus</name>
    <name type="common">Southern cowpea weevil</name>
    <name type="synonym">Pulse bruchid</name>
    <dbReference type="NCBI Taxonomy" id="64391"/>
    <lineage>
        <taxon>Eukaryota</taxon>
        <taxon>Metazoa</taxon>
        <taxon>Ecdysozoa</taxon>
        <taxon>Arthropoda</taxon>
        <taxon>Hexapoda</taxon>
        <taxon>Insecta</taxon>
        <taxon>Pterygota</taxon>
        <taxon>Neoptera</taxon>
        <taxon>Endopterygota</taxon>
        <taxon>Coleoptera</taxon>
        <taxon>Polyphaga</taxon>
        <taxon>Cucujiformia</taxon>
        <taxon>Chrysomeloidea</taxon>
        <taxon>Chrysomelidae</taxon>
        <taxon>Bruchinae</taxon>
        <taxon>Bruchini</taxon>
        <taxon>Callosobruchus</taxon>
    </lineage>
</organism>
<dbReference type="InterPro" id="IPR013087">
    <property type="entry name" value="Znf_C2H2_type"/>
</dbReference>
<dbReference type="EMBL" id="CAACVG010012031">
    <property type="protein sequence ID" value="VEN59446.1"/>
    <property type="molecule type" value="Genomic_DNA"/>
</dbReference>
<dbReference type="Gene3D" id="3.30.160.60">
    <property type="entry name" value="Classic Zinc Finger"/>
    <property type="match status" value="5"/>
</dbReference>
<sequence length="573" mass="65886">MLQTCTTMTDQLYNPINHLSQAELMEKFNLAFYEAQNLTKTDILSTFNEPSTPSSENEFNYASGSADDYLIDYLISNDTPVSTPRSDIDINFDFNQFEEDFKQNVDGVDSNFDTETYTTESSYEIDPQEQRTLNKSTTSSQFFFLPPFLPNDQQTQGKTPYHLGINSIPVEDLNETSLDIDDLTAGLQELTDSSFTQDSTADVTPLPPVNTITKSNVDFGNFLRNTPVNSISSYDCCGKDQEVPSRNEFGHLIGSQSLNKNISRSDLAEESNSNQSYSEQTQSNQMVLTQTDALLNDDPLFSSTNLMYNRNLAFDQMDSCDGLENEEVSSSISYQCKWDRCYQVYESQSSLVKHIEKVHVELKRGEEFTCFWENCPRNTKPFNARYKLLIHMRVHSGEKPNKCPFKGCNKAFSRLENLKIHQRSHTGERPYLCQFANCTKSFSNSSDRAKHQRTHFDTKPYACQVIGCTKKYTDPSSLRKHVKNHTFEEQMQVKRRSNEKIGEEFISQSTATVKKYLDPTRQKAVKESHVFYFPNFEHSYSSYNYLEKECDSRLKMDIKSKLSEKIRIKKECC</sequence>
<feature type="domain" description="C2H2-type" evidence="11">
    <location>
        <begin position="401"/>
        <end position="430"/>
    </location>
</feature>
<dbReference type="FunFam" id="3.30.160.60:FF:000110">
    <property type="entry name" value="Zinc finger protein-like"/>
    <property type="match status" value="1"/>
</dbReference>
<dbReference type="GO" id="GO:0000122">
    <property type="term" value="P:negative regulation of transcription by RNA polymerase II"/>
    <property type="evidence" value="ECO:0007669"/>
    <property type="project" value="UniProtKB-ARBA"/>
</dbReference>
<dbReference type="Proteomes" id="UP000410492">
    <property type="component" value="Unassembled WGS sequence"/>
</dbReference>
<reference evidence="12 13" key="1">
    <citation type="submission" date="2019-01" db="EMBL/GenBank/DDBJ databases">
        <authorList>
            <person name="Sayadi A."/>
        </authorList>
    </citation>
    <scope>NUCLEOTIDE SEQUENCE [LARGE SCALE GENOMIC DNA]</scope>
</reference>
<proteinExistence type="inferred from homology"/>
<comment type="subcellular location">
    <subcellularLocation>
        <location evidence="1">Nucleus</location>
    </subcellularLocation>
</comment>
<evidence type="ECO:0000256" key="3">
    <source>
        <dbReference type="ARBA" id="ARBA00022723"/>
    </source>
</evidence>
<evidence type="ECO:0000256" key="2">
    <source>
        <dbReference type="ARBA" id="ARBA00010831"/>
    </source>
</evidence>
<keyword evidence="3" id="KW-0479">Metal-binding</keyword>
<dbReference type="FunFam" id="3.30.160.60:FF:000048">
    <property type="entry name" value="GLI family zinc finger 3"/>
    <property type="match status" value="1"/>
</dbReference>
<dbReference type="InterPro" id="IPR043359">
    <property type="entry name" value="GLI-like"/>
</dbReference>
<evidence type="ECO:0000256" key="8">
    <source>
        <dbReference type="ARBA" id="ARBA00023242"/>
    </source>
</evidence>
<dbReference type="AlphaFoldDB" id="A0A653DGW8"/>
<evidence type="ECO:0000313" key="12">
    <source>
        <dbReference type="EMBL" id="VEN59446.1"/>
    </source>
</evidence>
<feature type="domain" description="C2H2-type" evidence="11">
    <location>
        <begin position="431"/>
        <end position="460"/>
    </location>
</feature>
<feature type="region of interest" description="Disordered" evidence="10">
    <location>
        <begin position="264"/>
        <end position="284"/>
    </location>
</feature>
<dbReference type="GO" id="GO:0140297">
    <property type="term" value="F:DNA-binding transcription factor binding"/>
    <property type="evidence" value="ECO:0007669"/>
    <property type="project" value="UniProtKB-ARBA"/>
</dbReference>
<dbReference type="PANTHER" id="PTHR45718">
    <property type="entry name" value="TRANSCRIPTIONAL ACTIVATOR CUBITUS INTERRUPTUS"/>
    <property type="match status" value="1"/>
</dbReference>
<dbReference type="OrthoDB" id="3214149at2759"/>
<keyword evidence="13" id="KW-1185">Reference proteome</keyword>
<evidence type="ECO:0000256" key="10">
    <source>
        <dbReference type="SAM" id="MobiDB-lite"/>
    </source>
</evidence>
<dbReference type="FunFam" id="3.30.160.60:FF:000031">
    <property type="entry name" value="GLI family zinc finger 3"/>
    <property type="match status" value="1"/>
</dbReference>
<evidence type="ECO:0000256" key="6">
    <source>
        <dbReference type="ARBA" id="ARBA00022833"/>
    </source>
</evidence>
<feature type="domain" description="C2H2-type" evidence="11">
    <location>
        <begin position="373"/>
        <end position="400"/>
    </location>
</feature>
<evidence type="ECO:0000256" key="5">
    <source>
        <dbReference type="ARBA" id="ARBA00022771"/>
    </source>
</evidence>
<evidence type="ECO:0000313" key="13">
    <source>
        <dbReference type="Proteomes" id="UP000410492"/>
    </source>
</evidence>
<name>A0A653DGW8_CALMS</name>
<comment type="similarity">
    <text evidence="2">Belongs to the GLI C2H2-type zinc-finger protein family.</text>
</comment>
<evidence type="ECO:0000256" key="4">
    <source>
        <dbReference type="ARBA" id="ARBA00022737"/>
    </source>
</evidence>
<dbReference type="Pfam" id="PF00096">
    <property type="entry name" value="zf-C2H2"/>
    <property type="match status" value="3"/>
</dbReference>
<dbReference type="SUPFAM" id="SSF57667">
    <property type="entry name" value="beta-beta-alpha zinc fingers"/>
    <property type="match status" value="3"/>
</dbReference>
<dbReference type="PANTHER" id="PTHR45718:SF7">
    <property type="entry name" value="C2H2-TYPE DOMAIN-CONTAINING PROTEIN"/>
    <property type="match status" value="1"/>
</dbReference>
<dbReference type="PROSITE" id="PS50157">
    <property type="entry name" value="ZINC_FINGER_C2H2_2"/>
    <property type="match status" value="5"/>
</dbReference>
<accession>A0A653DGW8</accession>
<dbReference type="GO" id="GO:0000978">
    <property type="term" value="F:RNA polymerase II cis-regulatory region sequence-specific DNA binding"/>
    <property type="evidence" value="ECO:0007669"/>
    <property type="project" value="TreeGrafter"/>
</dbReference>
<keyword evidence="6" id="KW-0862">Zinc</keyword>
<keyword evidence="4" id="KW-0677">Repeat</keyword>
<feature type="compositionally biased region" description="Low complexity" evidence="10">
    <location>
        <begin position="270"/>
        <end position="284"/>
    </location>
</feature>